<sequence>MKTKEIIGILLGGFSLFPAQTTTAITKAFNDPAIGNVVNNYSVNGVVDHTAIGNNATFNNTNLTQGPLSITSYTAVTPTELITYPGSTIKMNSLGNTVFYKSTDSKLEITGIVTSQATLNFNSDNGTFITYPTAYGSTITDTAAGKFSSSLASGLFKGTITTSGDAYGTLMIGSQVYNNVLRVRSVQNLNLYSSFDTSYLVPLGVITNITYSYYDGSHKFPLLSSTSGVVNIPLFNISQSVDYTQVLGEVYLSTANFTLKEDFKIYPNPAHDVIHLAGKTRTQSSVNIYTAEGKLVKRFNNTPDKIDISALPRACYFIEVSNKDGKSEKLKLIKE</sequence>
<reference evidence="3 4" key="1">
    <citation type="submission" date="2023-08" db="EMBL/GenBank/DDBJ databases">
        <authorList>
            <person name="Maltman C."/>
        </authorList>
    </citation>
    <scope>NUCLEOTIDE SEQUENCE [LARGE SCALE GENOMIC DNA]</scope>
    <source>
        <strain evidence="3 4">ES2</strain>
    </source>
</reference>
<feature type="domain" description="Secretion system C-terminal sorting" evidence="2">
    <location>
        <begin position="265"/>
        <end position="330"/>
    </location>
</feature>
<protein>
    <submittedName>
        <fullName evidence="3">T9SS type A sorting domain-containing protein</fullName>
    </submittedName>
</protein>
<dbReference type="Proteomes" id="UP001260959">
    <property type="component" value="Unassembled WGS sequence"/>
</dbReference>
<evidence type="ECO:0000313" key="4">
    <source>
        <dbReference type="Proteomes" id="UP001260959"/>
    </source>
</evidence>
<dbReference type="RefSeq" id="WP_309521398.1">
    <property type="nucleotide sequence ID" value="NZ_JAVIXS010000001.1"/>
</dbReference>
<keyword evidence="4" id="KW-1185">Reference proteome</keyword>
<dbReference type="NCBIfam" id="TIGR04183">
    <property type="entry name" value="Por_Secre_tail"/>
    <property type="match status" value="1"/>
</dbReference>
<dbReference type="InterPro" id="IPR026444">
    <property type="entry name" value="Secre_tail"/>
</dbReference>
<name>A0ABU1DZU4_9FLAO</name>
<evidence type="ECO:0000313" key="3">
    <source>
        <dbReference type="EMBL" id="MDR4951030.1"/>
    </source>
</evidence>
<organism evidence="3 4">
    <name type="scientific">Chryseobacterium metallicongregator</name>
    <dbReference type="NCBI Taxonomy" id="3073042"/>
    <lineage>
        <taxon>Bacteria</taxon>
        <taxon>Pseudomonadati</taxon>
        <taxon>Bacteroidota</taxon>
        <taxon>Flavobacteriia</taxon>
        <taxon>Flavobacteriales</taxon>
        <taxon>Weeksellaceae</taxon>
        <taxon>Chryseobacterium group</taxon>
        <taxon>Chryseobacterium</taxon>
    </lineage>
</organism>
<evidence type="ECO:0000259" key="2">
    <source>
        <dbReference type="Pfam" id="PF18962"/>
    </source>
</evidence>
<proteinExistence type="predicted"/>
<gene>
    <name evidence="3" type="ORF">REB14_02390</name>
</gene>
<accession>A0ABU1DZU4</accession>
<dbReference type="EMBL" id="JAVIXS010000001">
    <property type="protein sequence ID" value="MDR4951030.1"/>
    <property type="molecule type" value="Genomic_DNA"/>
</dbReference>
<comment type="caution">
    <text evidence="3">The sequence shown here is derived from an EMBL/GenBank/DDBJ whole genome shotgun (WGS) entry which is preliminary data.</text>
</comment>
<dbReference type="Pfam" id="PF18962">
    <property type="entry name" value="Por_Secre_tail"/>
    <property type="match status" value="1"/>
</dbReference>
<evidence type="ECO:0000256" key="1">
    <source>
        <dbReference type="ARBA" id="ARBA00022729"/>
    </source>
</evidence>
<keyword evidence="1" id="KW-0732">Signal</keyword>